<comment type="caution">
    <text evidence="2">The sequence shown here is derived from an EMBL/GenBank/DDBJ whole genome shotgun (WGS) entry which is preliminary data.</text>
</comment>
<feature type="transmembrane region" description="Helical" evidence="1">
    <location>
        <begin position="64"/>
        <end position="83"/>
    </location>
</feature>
<sequence length="153" mass="15809">MTPTVQHLPIDNRWRTDMLDLSNRPLLNKAFLADGIFSLIAGSVLIVAAAPVAALASPGLPPEVIMALGAGLLAWGAFHLAAARKGGPNAIATRISIAGDVLWQIASLAILASAHSALTIAGIALIAMAMVGVADFLFFKMRGASQARLFQAA</sequence>
<keyword evidence="1" id="KW-1133">Transmembrane helix</keyword>
<feature type="transmembrane region" description="Helical" evidence="1">
    <location>
        <begin position="95"/>
        <end position="114"/>
    </location>
</feature>
<gene>
    <name evidence="2" type="ORF">GHJ91_15255</name>
</gene>
<feature type="transmembrane region" description="Helical" evidence="1">
    <location>
        <begin position="120"/>
        <end position="139"/>
    </location>
</feature>
<keyword evidence="1" id="KW-0472">Membrane</keyword>
<dbReference type="EMBL" id="WISB01000098">
    <property type="protein sequence ID" value="MQW70472.1"/>
    <property type="molecule type" value="Genomic_DNA"/>
</dbReference>
<feature type="transmembrane region" description="Helical" evidence="1">
    <location>
        <begin position="31"/>
        <end position="52"/>
    </location>
</feature>
<name>A0A6G1WLB7_9HYPH</name>
<dbReference type="AlphaFoldDB" id="A0A6G1WLB7"/>
<evidence type="ECO:0000313" key="2">
    <source>
        <dbReference type="EMBL" id="MQW70472.1"/>
    </source>
</evidence>
<accession>A0A6G1WLB7</accession>
<keyword evidence="1" id="KW-0812">Transmembrane</keyword>
<organism evidence="2">
    <name type="scientific">Sinorhizobium medicae</name>
    <dbReference type="NCBI Taxonomy" id="110321"/>
    <lineage>
        <taxon>Bacteria</taxon>
        <taxon>Pseudomonadati</taxon>
        <taxon>Pseudomonadota</taxon>
        <taxon>Alphaproteobacteria</taxon>
        <taxon>Hyphomicrobiales</taxon>
        <taxon>Rhizobiaceae</taxon>
        <taxon>Sinorhizobium/Ensifer group</taxon>
        <taxon>Sinorhizobium</taxon>
    </lineage>
</organism>
<proteinExistence type="predicted"/>
<evidence type="ECO:0008006" key="3">
    <source>
        <dbReference type="Google" id="ProtNLM"/>
    </source>
</evidence>
<evidence type="ECO:0000256" key="1">
    <source>
        <dbReference type="SAM" id="Phobius"/>
    </source>
</evidence>
<reference evidence="2" key="1">
    <citation type="journal article" date="2013" name="Genome Biol.">
        <title>Comparative genomics of the core and accessory genomes of 48 Sinorhizobium strains comprising five genospecies.</title>
        <authorList>
            <person name="Sugawara M."/>
            <person name="Epstein B."/>
            <person name="Badgley B.D."/>
            <person name="Unno T."/>
            <person name="Xu L."/>
            <person name="Reese J."/>
            <person name="Gyaneshwar P."/>
            <person name="Denny R."/>
            <person name="Mudge J."/>
            <person name="Bharti A.K."/>
            <person name="Farmer A.D."/>
            <person name="May G.D."/>
            <person name="Woodward J.E."/>
            <person name="Medigue C."/>
            <person name="Vallenet D."/>
            <person name="Lajus A."/>
            <person name="Rouy Z."/>
            <person name="Martinez-Vaz B."/>
            <person name="Tiffin P."/>
            <person name="Young N.D."/>
            <person name="Sadowsky M.J."/>
        </authorList>
    </citation>
    <scope>NUCLEOTIDE SEQUENCE</scope>
    <source>
        <strain evidence="2">M1</strain>
    </source>
</reference>
<protein>
    <recommendedName>
        <fullName evidence="3">Transmembrane protein</fullName>
    </recommendedName>
</protein>